<dbReference type="Pfam" id="PF00990">
    <property type="entry name" value="GGDEF"/>
    <property type="match status" value="1"/>
</dbReference>
<name>A0A1V9DPA2_9GAMM</name>
<dbReference type="PROSITE" id="PS50887">
    <property type="entry name" value="GGDEF"/>
    <property type="match status" value="1"/>
</dbReference>
<dbReference type="RefSeq" id="WP_081136421.1">
    <property type="nucleotide sequence ID" value="NZ_MWUE01000005.1"/>
</dbReference>
<dbReference type="PANTHER" id="PTHR43102:SF2">
    <property type="entry name" value="GAF DOMAIN-CONTAINING PROTEIN"/>
    <property type="match status" value="1"/>
</dbReference>
<sequence length="323" mass="36385">MRAPPHPANEAQRLGQLHDMKILNTPPEERFDRLTRLARRLFNTPIALVSLVEASQQWFKSVSGPFEAQTTPRDISFCGHAILQDDVMVVENTLCDDRFHNNPLVTGEPHIRFYAGCPLRGPAGVNVGTLCILGSEPRDFSADDRATLRDLAAMAEAELAAFQSATCDELTQITNRRGFMTLGQLVLNDCLLKQRPASLTFLDLDKFKQINDTLGHREGDRALMDFADAMKVCFRHHDLFARLGGDEFVVLFNGLRQPEADALLADFERHLQQQSRSLNRRYALRFSSGVVEFDAAHSRSLEQMLEESDARMYAAKKRRNALA</sequence>
<dbReference type="Gene3D" id="3.30.450.40">
    <property type="match status" value="1"/>
</dbReference>
<dbReference type="InterPro" id="IPR003018">
    <property type="entry name" value="GAF"/>
</dbReference>
<feature type="domain" description="GGDEF" evidence="1">
    <location>
        <begin position="195"/>
        <end position="323"/>
    </location>
</feature>
<dbReference type="Proteomes" id="UP000192769">
    <property type="component" value="Unassembled WGS sequence"/>
</dbReference>
<comment type="caution">
    <text evidence="2">The sequence shown here is derived from an EMBL/GenBank/DDBJ whole genome shotgun (WGS) entry which is preliminary data.</text>
</comment>
<evidence type="ECO:0000259" key="1">
    <source>
        <dbReference type="PROSITE" id="PS50887"/>
    </source>
</evidence>
<keyword evidence="3" id="KW-1185">Reference proteome</keyword>
<proteinExistence type="predicted"/>
<dbReference type="PANTHER" id="PTHR43102">
    <property type="entry name" value="SLR1143 PROTEIN"/>
    <property type="match status" value="1"/>
</dbReference>
<gene>
    <name evidence="2" type="ORF">B2J69_03375</name>
</gene>
<dbReference type="SMART" id="SM00267">
    <property type="entry name" value="GGDEF"/>
    <property type="match status" value="1"/>
</dbReference>
<protein>
    <submittedName>
        <fullName evidence="2">GGDEF domain-containing protein</fullName>
    </submittedName>
</protein>
<dbReference type="InterPro" id="IPR000160">
    <property type="entry name" value="GGDEF_dom"/>
</dbReference>
<dbReference type="InterPro" id="IPR043128">
    <property type="entry name" value="Rev_trsase/Diguanyl_cyclase"/>
</dbReference>
<reference evidence="2 3" key="1">
    <citation type="submission" date="2017-02" db="EMBL/GenBank/DDBJ databases">
        <title>Whole genome shotgun sequence of Pantoea agglomerans strain AS1 isolated from a cycad, Zamia floridana in Central Florida, USA.</title>
        <authorList>
            <person name="Lata P."/>
            <person name="Govindarajan S."/>
            <person name="Qi F."/>
            <person name="Li J.-L."/>
            <person name="Maurya S.K."/>
            <person name="Sahoo M.K."/>
        </authorList>
    </citation>
    <scope>NUCLEOTIDE SEQUENCE [LARGE SCALE GENOMIC DNA]</scope>
    <source>
        <strain evidence="2 3">AS1</strain>
    </source>
</reference>
<evidence type="ECO:0000313" key="3">
    <source>
        <dbReference type="Proteomes" id="UP000192769"/>
    </source>
</evidence>
<dbReference type="Pfam" id="PF01590">
    <property type="entry name" value="GAF"/>
    <property type="match status" value="1"/>
</dbReference>
<accession>A0A1V9DPA2</accession>
<dbReference type="InterPro" id="IPR029787">
    <property type="entry name" value="Nucleotide_cyclase"/>
</dbReference>
<dbReference type="SUPFAM" id="SSF55781">
    <property type="entry name" value="GAF domain-like"/>
    <property type="match status" value="1"/>
</dbReference>
<dbReference type="OrthoDB" id="9812358at2"/>
<dbReference type="CDD" id="cd01949">
    <property type="entry name" value="GGDEF"/>
    <property type="match status" value="1"/>
</dbReference>
<dbReference type="InterPro" id="IPR029016">
    <property type="entry name" value="GAF-like_dom_sf"/>
</dbReference>
<dbReference type="SMART" id="SM00065">
    <property type="entry name" value="GAF"/>
    <property type="match status" value="1"/>
</dbReference>
<dbReference type="Gene3D" id="3.30.70.270">
    <property type="match status" value="1"/>
</dbReference>
<dbReference type="NCBIfam" id="TIGR00254">
    <property type="entry name" value="GGDEF"/>
    <property type="match status" value="1"/>
</dbReference>
<dbReference type="EMBL" id="MWUE01000005">
    <property type="protein sequence ID" value="OQP35555.1"/>
    <property type="molecule type" value="Genomic_DNA"/>
</dbReference>
<organism evidence="2 3">
    <name type="scientific">Pantoea latae</name>
    <dbReference type="NCBI Taxonomy" id="1964541"/>
    <lineage>
        <taxon>Bacteria</taxon>
        <taxon>Pseudomonadati</taxon>
        <taxon>Pseudomonadota</taxon>
        <taxon>Gammaproteobacteria</taxon>
        <taxon>Enterobacterales</taxon>
        <taxon>Erwiniaceae</taxon>
        <taxon>Pantoea</taxon>
    </lineage>
</organism>
<dbReference type="AlphaFoldDB" id="A0A1V9DPA2"/>
<evidence type="ECO:0000313" key="2">
    <source>
        <dbReference type="EMBL" id="OQP35555.1"/>
    </source>
</evidence>
<dbReference type="SUPFAM" id="SSF55073">
    <property type="entry name" value="Nucleotide cyclase"/>
    <property type="match status" value="1"/>
</dbReference>